<dbReference type="PANTHER" id="PTHR47354">
    <property type="entry name" value="NADH OXIDOREDUCTASE HCR"/>
    <property type="match status" value="1"/>
</dbReference>
<dbReference type="AlphaFoldDB" id="A0A9X3I5Q1"/>
<dbReference type="InterPro" id="IPR039261">
    <property type="entry name" value="FNR_nucleotide-bd"/>
</dbReference>
<dbReference type="PROSITE" id="PS51384">
    <property type="entry name" value="FAD_FR"/>
    <property type="match status" value="1"/>
</dbReference>
<protein>
    <submittedName>
        <fullName evidence="5">FAD-binding oxidoreductase</fullName>
    </submittedName>
</protein>
<dbReference type="EMBL" id="JAPKFM010000022">
    <property type="protein sequence ID" value="MCX2966043.1"/>
    <property type="molecule type" value="Genomic_DNA"/>
</dbReference>
<gene>
    <name evidence="5" type="ORF">OSB52_18320</name>
</gene>
<evidence type="ECO:0000313" key="5">
    <source>
        <dbReference type="EMBL" id="MCX2966043.1"/>
    </source>
</evidence>
<keyword evidence="2" id="KW-0479">Metal-binding</keyword>
<keyword evidence="6" id="KW-1185">Reference proteome</keyword>
<evidence type="ECO:0000256" key="3">
    <source>
        <dbReference type="ARBA" id="ARBA00023014"/>
    </source>
</evidence>
<dbReference type="InterPro" id="IPR017938">
    <property type="entry name" value="Riboflavin_synthase-like_b-brl"/>
</dbReference>
<dbReference type="Gene3D" id="3.40.50.80">
    <property type="entry name" value="Nucleotide-binding domain of ferredoxin-NADP reductase (FNR) module"/>
    <property type="match status" value="1"/>
</dbReference>
<comment type="cofactor">
    <cofactor evidence="1">
        <name>FAD</name>
        <dbReference type="ChEBI" id="CHEBI:57692"/>
    </cofactor>
</comment>
<keyword evidence="2" id="KW-0408">Iron</keyword>
<comment type="caution">
    <text evidence="5">The sequence shown here is derived from an EMBL/GenBank/DDBJ whole genome shotgun (WGS) entry which is preliminary data.</text>
</comment>
<dbReference type="GO" id="GO:0016491">
    <property type="term" value="F:oxidoreductase activity"/>
    <property type="evidence" value="ECO:0007669"/>
    <property type="project" value="InterPro"/>
</dbReference>
<dbReference type="GO" id="GO:0051537">
    <property type="term" value="F:2 iron, 2 sulfur cluster binding"/>
    <property type="evidence" value="ECO:0007669"/>
    <property type="project" value="UniProtKB-KW"/>
</dbReference>
<dbReference type="Pfam" id="PF00175">
    <property type="entry name" value="NAD_binding_1"/>
    <property type="match status" value="1"/>
</dbReference>
<evidence type="ECO:0000256" key="1">
    <source>
        <dbReference type="ARBA" id="ARBA00001974"/>
    </source>
</evidence>
<dbReference type="SUPFAM" id="SSF63380">
    <property type="entry name" value="Riboflavin synthase domain-like"/>
    <property type="match status" value="1"/>
</dbReference>
<proteinExistence type="predicted"/>
<dbReference type="InterPro" id="IPR050415">
    <property type="entry name" value="MRET"/>
</dbReference>
<dbReference type="RefSeq" id="WP_235722252.1">
    <property type="nucleotide sequence ID" value="NZ_JAPKFM010000022.1"/>
</dbReference>
<accession>A0A9X3I5Q1</accession>
<evidence type="ECO:0000313" key="6">
    <source>
        <dbReference type="Proteomes" id="UP001143347"/>
    </source>
</evidence>
<sequence>MNDWQVSTVVSQTRHSDSARSLRLALSEPFRAVPGQHLDIRLTAEDGYSTARTYSVSDARESRTIEVTVERADDGEVSPYLVDVVEVGEPLEVTRPHGGWFTWDGSRSDPVQLIAGGSGLGPLMSMLRHREIASPTSVFNLVYSLRSPDRMLFADDLRQLTQHRRLPVHLVYTRRGPETDPRPTGRLGAAEIAELTIGPEEAPTVFICGPTAFVEHCAAAMIDAGHARERIRTERFG</sequence>
<keyword evidence="3" id="KW-0411">Iron-sulfur</keyword>
<dbReference type="InterPro" id="IPR017927">
    <property type="entry name" value="FAD-bd_FR_type"/>
</dbReference>
<dbReference type="Gene3D" id="2.40.30.10">
    <property type="entry name" value="Translation factors"/>
    <property type="match status" value="1"/>
</dbReference>
<dbReference type="InterPro" id="IPR008333">
    <property type="entry name" value="Cbr1-like_FAD-bd_dom"/>
</dbReference>
<evidence type="ECO:0000259" key="4">
    <source>
        <dbReference type="PROSITE" id="PS51384"/>
    </source>
</evidence>
<dbReference type="PANTHER" id="PTHR47354:SF5">
    <property type="entry name" value="PROTEIN RFBI"/>
    <property type="match status" value="1"/>
</dbReference>
<evidence type="ECO:0000256" key="2">
    <source>
        <dbReference type="ARBA" id="ARBA00022714"/>
    </source>
</evidence>
<feature type="domain" description="FAD-binding FR-type" evidence="4">
    <location>
        <begin position="2"/>
        <end position="103"/>
    </location>
</feature>
<dbReference type="PRINTS" id="PR00410">
    <property type="entry name" value="PHEHYDRXLASE"/>
</dbReference>
<organism evidence="5 6">
    <name type="scientific">Gordonia aquimaris</name>
    <dbReference type="NCBI Taxonomy" id="2984863"/>
    <lineage>
        <taxon>Bacteria</taxon>
        <taxon>Bacillati</taxon>
        <taxon>Actinomycetota</taxon>
        <taxon>Actinomycetes</taxon>
        <taxon>Mycobacteriales</taxon>
        <taxon>Gordoniaceae</taxon>
        <taxon>Gordonia</taxon>
    </lineage>
</organism>
<dbReference type="Pfam" id="PF00970">
    <property type="entry name" value="FAD_binding_6"/>
    <property type="match status" value="1"/>
</dbReference>
<dbReference type="InterPro" id="IPR001433">
    <property type="entry name" value="OxRdtase_FAD/NAD-bd"/>
</dbReference>
<keyword evidence="2" id="KW-0001">2Fe-2S</keyword>
<reference evidence="5" key="1">
    <citation type="submission" date="2022-10" db="EMBL/GenBank/DDBJ databases">
        <title>WGS of marine actinomycetes from Thailand.</title>
        <authorList>
            <person name="Thawai C."/>
        </authorList>
    </citation>
    <scope>NUCLEOTIDE SEQUENCE</scope>
    <source>
        <strain evidence="5">SW21</strain>
    </source>
</reference>
<name>A0A9X3I5Q1_9ACTN</name>
<dbReference type="SUPFAM" id="SSF52343">
    <property type="entry name" value="Ferredoxin reductase-like, C-terminal NADP-linked domain"/>
    <property type="match status" value="1"/>
</dbReference>
<dbReference type="Proteomes" id="UP001143347">
    <property type="component" value="Unassembled WGS sequence"/>
</dbReference>